<dbReference type="GO" id="GO:0006310">
    <property type="term" value="P:DNA recombination"/>
    <property type="evidence" value="ECO:0007669"/>
    <property type="project" value="UniProtKB-KW"/>
</dbReference>
<dbReference type="Pfam" id="PF01068">
    <property type="entry name" value="DNA_ligase_A_M"/>
    <property type="match status" value="1"/>
</dbReference>
<evidence type="ECO:0000256" key="12">
    <source>
        <dbReference type="ARBA" id="ARBA00022840"/>
    </source>
</evidence>
<dbReference type="Pfam" id="PF13298">
    <property type="entry name" value="LigD_N"/>
    <property type="match status" value="1"/>
</dbReference>
<dbReference type="InterPro" id="IPR014146">
    <property type="entry name" value="LigD_ligase_dom"/>
</dbReference>
<dbReference type="SUPFAM" id="SSF50249">
    <property type="entry name" value="Nucleic acid-binding proteins"/>
    <property type="match status" value="1"/>
</dbReference>
<dbReference type="Gene3D" id="2.40.50.140">
    <property type="entry name" value="Nucleic acid-binding proteins"/>
    <property type="match status" value="1"/>
</dbReference>
<evidence type="ECO:0000256" key="23">
    <source>
        <dbReference type="SAM" id="MobiDB-lite"/>
    </source>
</evidence>
<dbReference type="GO" id="GO:0003910">
    <property type="term" value="F:DNA ligase (ATP) activity"/>
    <property type="evidence" value="ECO:0007669"/>
    <property type="project" value="UniProtKB-EC"/>
</dbReference>
<dbReference type="Gene3D" id="3.30.470.30">
    <property type="entry name" value="DNA ligase/mRNA capping enzyme"/>
    <property type="match status" value="1"/>
</dbReference>
<dbReference type="InterPro" id="IPR012310">
    <property type="entry name" value="DNA_ligase_ATP-dep_cent"/>
</dbReference>
<dbReference type="CDD" id="cd07906">
    <property type="entry name" value="Adenylation_DNA_ligase_LigD_LigC"/>
    <property type="match status" value="1"/>
</dbReference>
<dbReference type="Gene3D" id="3.90.920.10">
    <property type="entry name" value="DNA primase, PRIM domain"/>
    <property type="match status" value="1"/>
</dbReference>
<dbReference type="AlphaFoldDB" id="A0A8J2XLK0"/>
<keyword evidence="6" id="KW-0540">Nuclease</keyword>
<dbReference type="GO" id="GO:0006281">
    <property type="term" value="P:DNA repair"/>
    <property type="evidence" value="ECO:0007669"/>
    <property type="project" value="UniProtKB-KW"/>
</dbReference>
<keyword evidence="18" id="KW-0511">Multifunctional enzyme</keyword>
<dbReference type="InterPro" id="IPR033649">
    <property type="entry name" value="MtLigD_Pol-like"/>
</dbReference>
<evidence type="ECO:0000313" key="26">
    <source>
        <dbReference type="Proteomes" id="UP000616114"/>
    </source>
</evidence>
<feature type="domain" description="ATP-dependent DNA ligase family profile" evidence="24">
    <location>
        <begin position="664"/>
        <end position="788"/>
    </location>
</feature>
<reference evidence="25" key="1">
    <citation type="journal article" date="2014" name="Int. J. Syst. Evol. Microbiol.">
        <title>Complete genome sequence of Corynebacterium casei LMG S-19264T (=DSM 44701T), isolated from a smear-ripened cheese.</title>
        <authorList>
            <consortium name="US DOE Joint Genome Institute (JGI-PGF)"/>
            <person name="Walter F."/>
            <person name="Albersmeier A."/>
            <person name="Kalinowski J."/>
            <person name="Ruckert C."/>
        </authorList>
    </citation>
    <scope>NUCLEOTIDE SEQUENCE</scope>
    <source>
        <strain evidence="25">CGMCC 1.12785</strain>
    </source>
</reference>
<evidence type="ECO:0000256" key="7">
    <source>
        <dbReference type="ARBA" id="ARBA00022723"/>
    </source>
</evidence>
<evidence type="ECO:0000256" key="22">
    <source>
        <dbReference type="ARBA" id="ARBA00049990"/>
    </source>
</evidence>
<feature type="compositionally biased region" description="Basic and acidic residues" evidence="23">
    <location>
        <begin position="518"/>
        <end position="527"/>
    </location>
</feature>
<keyword evidence="8" id="KW-0547">Nucleotide-binding</keyword>
<dbReference type="InterPro" id="IPR012340">
    <property type="entry name" value="NA-bd_OB-fold"/>
</dbReference>
<dbReference type="PANTHER" id="PTHR42705:SF2">
    <property type="entry name" value="BIFUNCTIONAL NON-HOMOLOGOUS END JOINING PROTEIN LIGD"/>
    <property type="match status" value="1"/>
</dbReference>
<keyword evidence="13" id="KW-0239">DNA-directed DNA polymerase</keyword>
<evidence type="ECO:0000256" key="4">
    <source>
        <dbReference type="ARBA" id="ARBA00022679"/>
    </source>
</evidence>
<accession>A0A8J2XLK0</accession>
<comment type="cofactor">
    <cofactor evidence="1">
        <name>Mn(2+)</name>
        <dbReference type="ChEBI" id="CHEBI:29035"/>
    </cofactor>
</comment>
<dbReference type="NCBIfam" id="TIGR02777">
    <property type="entry name" value="LigD_PE_dom"/>
    <property type="match status" value="1"/>
</dbReference>
<dbReference type="GO" id="GO:0003677">
    <property type="term" value="F:DNA binding"/>
    <property type="evidence" value="ECO:0007669"/>
    <property type="project" value="UniProtKB-KW"/>
</dbReference>
<evidence type="ECO:0000256" key="2">
    <source>
        <dbReference type="ARBA" id="ARBA00012727"/>
    </source>
</evidence>
<dbReference type="InterPro" id="IPR014145">
    <property type="entry name" value="LigD_pol_dom"/>
</dbReference>
<name>A0A8J2XLK0_9MICO</name>
<reference evidence="25" key="2">
    <citation type="submission" date="2020-09" db="EMBL/GenBank/DDBJ databases">
        <authorList>
            <person name="Sun Q."/>
            <person name="Zhou Y."/>
        </authorList>
    </citation>
    <scope>NUCLEOTIDE SEQUENCE</scope>
    <source>
        <strain evidence="25">CGMCC 1.12785</strain>
    </source>
</reference>
<protein>
    <recommendedName>
        <fullName evidence="2">DNA ligase (ATP)</fullName>
        <ecNumber evidence="2">6.5.1.1</ecNumber>
    </recommendedName>
    <alternativeName>
        <fullName evidence="19">NHEJ DNA polymerase</fullName>
    </alternativeName>
</protein>
<keyword evidence="14" id="KW-0238">DNA-binding</keyword>
<dbReference type="Pfam" id="PF21686">
    <property type="entry name" value="LigD_Prim-Pol"/>
    <property type="match status" value="1"/>
</dbReference>
<dbReference type="NCBIfam" id="TIGR02779">
    <property type="entry name" value="NHEJ_ligase_lig"/>
    <property type="match status" value="1"/>
</dbReference>
<dbReference type="Pfam" id="PF04679">
    <property type="entry name" value="DNA_ligase_A_C"/>
    <property type="match status" value="1"/>
</dbReference>
<sequence length="883" mass="96282">MATRQTVTVDGHRLRVTNLDKVLYPVTGTTKRDVLAYWQAVAAVMIPHVARRPATRKRWPDGVGTDEHPGTPFFRKNLEDSAPDWVPRMELEHSDHTNVYPLVEHPAVLAWFGQVGALEVHVPQWRFGEDGSPGAPDRLVLDLDPGPGVELPQIAEIARWCREILDDMGLASIPVTSGSKGIHLYAALDGTYTSQQVSEVAHELARSLEADHPDEVVSEMKKSRRTGKVLIDWSQNNRNKTTVAPYSLRGRSHPNVAAPRTWEELEDPGLAQLDYQQVMERVADGFDPLEGFGAAGAPEGGGSGSPAPEGTGSRGSSKAGGGDRVGRKGSPKKNTGGKNATRPGGEETPPQDSLSVYRSKRDASRTPEPVPQESPSAGEDDPIFVIQEHHARRLHYDTRLEHDGVLVSWAVPKGPPLRSGTQRLAVQTEDHPMEYATFEGRIPKGEYGAGEVGIWDSGTVEIEKWEDGKVVAVLHGQPDGGLGGRPRRYALIRTDDESGWIIRLTKDQPEARGGSRPGGRDKRKDTADTAATGASSATRSPSRRRDASADRNTSAQASVPDPLPQPMLATAGSAADVRRDDWVFEGKWDGYRVVAGIGGDGVELRSRNGTDLTGTFPELAELSELVPPGTVLDGEVVALGRGSRPDFGLLQMRGRLTSAREVEQAMSRIPVYYMVFDVLHTAEHGSLRREPYTERRAVLRDLVNEGAHVQVPGDLGDSLDDALDTSTELQLEGVLAKKAGSVYRAGRRSRDWIKIKTENHQEVVVIGWRRGKGSRSRSLGSLLVAVPGDDGRLHYAGRVGTGFGSDELDELRATLEKMTRKTAPAEGVPREDASDATWVRPKFVGEVKHSGRTRDGRLRQPVWRGFRPDKTPDEVAWEAPAEG</sequence>
<dbReference type="GO" id="GO:0005524">
    <property type="term" value="F:ATP binding"/>
    <property type="evidence" value="ECO:0007669"/>
    <property type="project" value="UniProtKB-KW"/>
</dbReference>
<keyword evidence="9" id="KW-0227">DNA damage</keyword>
<evidence type="ECO:0000256" key="19">
    <source>
        <dbReference type="ARBA" id="ARBA00029943"/>
    </source>
</evidence>
<feature type="region of interest" description="Disordered" evidence="23">
    <location>
        <begin position="502"/>
        <end position="574"/>
    </location>
</feature>
<evidence type="ECO:0000256" key="21">
    <source>
        <dbReference type="ARBA" id="ARBA00049981"/>
    </source>
</evidence>
<keyword evidence="3 25" id="KW-0436">Ligase</keyword>
<comment type="caution">
    <text evidence="25">The sequence shown here is derived from an EMBL/GenBank/DDBJ whole genome shotgun (WGS) entry which is preliminary data.</text>
</comment>
<evidence type="ECO:0000256" key="9">
    <source>
        <dbReference type="ARBA" id="ARBA00022763"/>
    </source>
</evidence>
<comment type="catalytic activity">
    <reaction evidence="20">
        <text>ATP + (deoxyribonucleotide)n-3'-hydroxyl + 5'-phospho-(deoxyribonucleotide)m = (deoxyribonucleotide)n+m + AMP + diphosphate.</text>
        <dbReference type="EC" id="6.5.1.1"/>
    </reaction>
</comment>
<evidence type="ECO:0000256" key="5">
    <source>
        <dbReference type="ARBA" id="ARBA00022695"/>
    </source>
</evidence>
<dbReference type="GO" id="GO:0003887">
    <property type="term" value="F:DNA-directed DNA polymerase activity"/>
    <property type="evidence" value="ECO:0007669"/>
    <property type="project" value="UniProtKB-KW"/>
</dbReference>
<dbReference type="SUPFAM" id="SSF56091">
    <property type="entry name" value="DNA ligase/mRNA capping enzyme, catalytic domain"/>
    <property type="match status" value="1"/>
</dbReference>
<dbReference type="InterPro" id="IPR052171">
    <property type="entry name" value="NHEJ_LigD"/>
</dbReference>
<dbReference type="InterPro" id="IPR014144">
    <property type="entry name" value="LigD_PE_domain"/>
</dbReference>
<dbReference type="NCBIfam" id="NF007210">
    <property type="entry name" value="PRK09632.1"/>
    <property type="match status" value="1"/>
</dbReference>
<dbReference type="CDD" id="cd04863">
    <property type="entry name" value="MtLigD_Pol_like"/>
    <property type="match status" value="1"/>
</dbReference>
<feature type="compositionally biased region" description="Low complexity" evidence="23">
    <location>
        <begin position="528"/>
        <end position="540"/>
    </location>
</feature>
<evidence type="ECO:0000256" key="8">
    <source>
        <dbReference type="ARBA" id="ARBA00022741"/>
    </source>
</evidence>
<dbReference type="CDD" id="cd07971">
    <property type="entry name" value="OBF_DNA_ligase_LigD"/>
    <property type="match status" value="1"/>
</dbReference>
<keyword evidence="12" id="KW-0067">ATP-binding</keyword>
<dbReference type="GO" id="GO:0004527">
    <property type="term" value="F:exonuclease activity"/>
    <property type="evidence" value="ECO:0007669"/>
    <property type="project" value="UniProtKB-KW"/>
</dbReference>
<gene>
    <name evidence="25" type="ORF">GCM10011333_28190</name>
</gene>
<evidence type="ECO:0000256" key="13">
    <source>
        <dbReference type="ARBA" id="ARBA00022932"/>
    </source>
</evidence>
<dbReference type="PROSITE" id="PS50160">
    <property type="entry name" value="DNA_LIGASE_A3"/>
    <property type="match status" value="1"/>
</dbReference>
<comment type="similarity">
    <text evidence="21">In the C-terminal section; belongs to the ATP-dependent DNA ligase family.</text>
</comment>
<dbReference type="RefSeq" id="WP_188551539.1">
    <property type="nucleotide sequence ID" value="NZ_BMFY01000014.1"/>
</dbReference>
<dbReference type="Proteomes" id="UP000616114">
    <property type="component" value="Unassembled WGS sequence"/>
</dbReference>
<keyword evidence="16" id="KW-0234">DNA repair</keyword>
<evidence type="ECO:0000256" key="16">
    <source>
        <dbReference type="ARBA" id="ARBA00023204"/>
    </source>
</evidence>
<feature type="compositionally biased region" description="Basic and acidic residues" evidence="23">
    <location>
        <begin position="843"/>
        <end position="858"/>
    </location>
</feature>
<dbReference type="PANTHER" id="PTHR42705">
    <property type="entry name" value="BIFUNCTIONAL NON-HOMOLOGOUS END JOINING PROTEIN LIGD"/>
    <property type="match status" value="1"/>
</dbReference>
<keyword evidence="4" id="KW-0808">Transferase</keyword>
<dbReference type="EMBL" id="BMFY01000014">
    <property type="protein sequence ID" value="GGA23522.1"/>
    <property type="molecule type" value="Genomic_DNA"/>
</dbReference>
<evidence type="ECO:0000256" key="20">
    <source>
        <dbReference type="ARBA" id="ARBA00034003"/>
    </source>
</evidence>
<keyword evidence="5" id="KW-0548">Nucleotidyltransferase</keyword>
<evidence type="ECO:0000256" key="6">
    <source>
        <dbReference type="ARBA" id="ARBA00022722"/>
    </source>
</evidence>
<feature type="region of interest" description="Disordered" evidence="23">
    <location>
        <begin position="820"/>
        <end position="883"/>
    </location>
</feature>
<keyword evidence="17" id="KW-0464">Manganese</keyword>
<evidence type="ECO:0000256" key="10">
    <source>
        <dbReference type="ARBA" id="ARBA00022801"/>
    </source>
</evidence>
<evidence type="ECO:0000256" key="11">
    <source>
        <dbReference type="ARBA" id="ARBA00022839"/>
    </source>
</evidence>
<evidence type="ECO:0000259" key="24">
    <source>
        <dbReference type="PROSITE" id="PS50160"/>
    </source>
</evidence>
<dbReference type="InterPro" id="IPR012309">
    <property type="entry name" value="DNA_ligase_ATP-dep_C"/>
</dbReference>
<proteinExistence type="inferred from homology"/>
<evidence type="ECO:0000256" key="17">
    <source>
        <dbReference type="ARBA" id="ARBA00023211"/>
    </source>
</evidence>
<feature type="region of interest" description="Disordered" evidence="23">
    <location>
        <begin position="287"/>
        <end position="381"/>
    </location>
</feature>
<dbReference type="Gene3D" id="3.30.1490.70">
    <property type="match status" value="1"/>
</dbReference>
<comment type="similarity">
    <text evidence="22">In the N-terminal section; belongs to the LigD polymerase family.</text>
</comment>
<organism evidence="25 26">
    <name type="scientific">Sediminivirga luteola</name>
    <dbReference type="NCBI Taxonomy" id="1774748"/>
    <lineage>
        <taxon>Bacteria</taxon>
        <taxon>Bacillati</taxon>
        <taxon>Actinomycetota</taxon>
        <taxon>Actinomycetes</taxon>
        <taxon>Micrococcales</taxon>
        <taxon>Brevibacteriaceae</taxon>
        <taxon>Sediminivirga</taxon>
    </lineage>
</organism>
<keyword evidence="10" id="KW-0378">Hydrolase</keyword>
<dbReference type="NCBIfam" id="TIGR02778">
    <property type="entry name" value="ligD_pol"/>
    <property type="match status" value="1"/>
</dbReference>
<evidence type="ECO:0000256" key="15">
    <source>
        <dbReference type="ARBA" id="ARBA00023172"/>
    </source>
</evidence>
<keyword evidence="7" id="KW-0479">Metal-binding</keyword>
<dbReference type="EC" id="6.5.1.1" evidence="2"/>
<evidence type="ECO:0000256" key="14">
    <source>
        <dbReference type="ARBA" id="ARBA00023125"/>
    </source>
</evidence>
<evidence type="ECO:0000256" key="1">
    <source>
        <dbReference type="ARBA" id="ARBA00001936"/>
    </source>
</evidence>
<evidence type="ECO:0000256" key="18">
    <source>
        <dbReference type="ARBA" id="ARBA00023268"/>
    </source>
</evidence>
<evidence type="ECO:0000313" key="25">
    <source>
        <dbReference type="EMBL" id="GGA23522.1"/>
    </source>
</evidence>
<evidence type="ECO:0000256" key="3">
    <source>
        <dbReference type="ARBA" id="ARBA00022598"/>
    </source>
</evidence>
<dbReference type="GO" id="GO:0046872">
    <property type="term" value="F:metal ion binding"/>
    <property type="evidence" value="ECO:0007669"/>
    <property type="project" value="UniProtKB-KW"/>
</dbReference>
<keyword evidence="11" id="KW-0269">Exonuclease</keyword>
<keyword evidence="15" id="KW-0233">DNA recombination</keyword>
<keyword evidence="26" id="KW-1185">Reference proteome</keyword>